<proteinExistence type="predicted"/>
<accession>A0A0E3DMV3</accession>
<dbReference type="InterPro" id="IPR011856">
    <property type="entry name" value="tRNA_endonuc-like_dom_sf"/>
</dbReference>
<dbReference type="GO" id="GO:0003676">
    <property type="term" value="F:nucleic acid binding"/>
    <property type="evidence" value="ECO:0007669"/>
    <property type="project" value="InterPro"/>
</dbReference>
<dbReference type="InterPro" id="IPR011335">
    <property type="entry name" value="Restrct_endonuc-II-like"/>
</dbReference>
<dbReference type="EMBL" id="KJ578772">
    <property type="protein sequence ID" value="AII29251.1"/>
    <property type="molecule type" value="Genomic_DNA"/>
</dbReference>
<reference evidence="1 2" key="1">
    <citation type="journal article" date="2015" name="ISME J.">
        <title>The diversity and host interactions of Propionibacterium acnes bacteriophages on human skin.</title>
        <authorList>
            <person name="Liu J."/>
            <person name="Yan R."/>
            <person name="Zhong Q."/>
            <person name="Ngo S."/>
            <person name="Bangayan N.J."/>
            <person name="Nguyen L."/>
            <person name="Lui T."/>
            <person name="Liu M."/>
            <person name="Erfe M.C."/>
            <person name="Craft N."/>
            <person name="Tomida S."/>
            <person name="Li H."/>
        </authorList>
    </citation>
    <scope>NUCLEOTIDE SEQUENCE [LARGE SCALE GENOMIC DNA]</scope>
    <source>
        <strain evidence="1">PHL085N00</strain>
    </source>
</reference>
<evidence type="ECO:0000313" key="1">
    <source>
        <dbReference type="EMBL" id="AII29251.1"/>
    </source>
</evidence>
<dbReference type="RefSeq" id="YP_009150231.1">
    <property type="nucleotide sequence ID" value="NC_027361.1"/>
</dbReference>
<evidence type="ECO:0000313" key="2">
    <source>
        <dbReference type="Proteomes" id="UP000033320"/>
    </source>
</evidence>
<dbReference type="GeneID" id="24724002"/>
<dbReference type="Gene3D" id="3.40.1350.10">
    <property type="match status" value="1"/>
</dbReference>
<gene>
    <name evidence="1" type="ORF">PHL085N00_32</name>
</gene>
<dbReference type="KEGG" id="vg:24724002"/>
<sequence>MEHGHNTQRIMMATQQSRNRRAGAEWETRLLHQLRDIGHDIERLHLNGHEDEGDLILTTGHKTYVIEAKAGQQHLAQFVKQASREARNYETHRNLVDKSTIGLVVMKQRNKPWSEAYVVSTLAELLPHL</sequence>
<evidence type="ECO:0008006" key="3">
    <source>
        <dbReference type="Google" id="ProtNLM"/>
    </source>
</evidence>
<organism evidence="1 2">
    <name type="scientific">Propionibacterium phage PHL085N00</name>
    <dbReference type="NCBI Taxonomy" id="1500812"/>
    <lineage>
        <taxon>Viruses</taxon>
        <taxon>Duplodnaviria</taxon>
        <taxon>Heunggongvirae</taxon>
        <taxon>Uroviricota</taxon>
        <taxon>Caudoviricetes</taxon>
        <taxon>Pahexavirus</taxon>
        <taxon>Pahexavirus PHL037M02</taxon>
    </lineage>
</organism>
<name>A0A0E3DMV3_9CAUD</name>
<dbReference type="Proteomes" id="UP000033320">
    <property type="component" value="Genome"/>
</dbReference>
<dbReference type="SUPFAM" id="SSF52980">
    <property type="entry name" value="Restriction endonuclease-like"/>
    <property type="match status" value="1"/>
</dbReference>
<protein>
    <recommendedName>
        <fullName evidence="3">Holliday junction resolvase</fullName>
    </recommendedName>
</protein>